<dbReference type="Proteomes" id="UP000031830">
    <property type="component" value="Chromosome"/>
</dbReference>
<feature type="chain" id="PRO_5002121959" evidence="1">
    <location>
        <begin position="23"/>
        <end position="145"/>
    </location>
</feature>
<evidence type="ECO:0000313" key="3">
    <source>
        <dbReference type="Proteomes" id="UP000031830"/>
    </source>
</evidence>
<name>A0A0B6D0E7_9GAMM</name>
<dbReference type="EMBL" id="CP009440">
    <property type="protein sequence ID" value="AJI52321.1"/>
    <property type="molecule type" value="Genomic_DNA"/>
</dbReference>
<accession>A0A0B6D0E7</accession>
<proteinExistence type="predicted"/>
<dbReference type="AlphaFoldDB" id="A0A0B6D0E7"/>
<gene>
    <name evidence="2" type="ORF">LA55_1096</name>
</gene>
<evidence type="ECO:0000256" key="1">
    <source>
        <dbReference type="SAM" id="SignalP"/>
    </source>
</evidence>
<dbReference type="STRING" id="28110.KU46_1603"/>
<reference evidence="2 3" key="1">
    <citation type="journal article" date="2015" name="Genome Announc.">
        <title>Genome sequencing of 18 francisella strains to aid in assay development and testing.</title>
        <authorList>
            <person name="Johnson S.L."/>
            <person name="Daligault H.E."/>
            <person name="Davenport K.W."/>
            <person name="Coyne S.R."/>
            <person name="Frey K.G."/>
            <person name="Koroleva G.I."/>
            <person name="Broomall S.M."/>
            <person name="Bishop-Lilly K.A."/>
            <person name="Bruce D.C."/>
            <person name="Chertkov O."/>
            <person name="Freitas T."/>
            <person name="Jaissle J."/>
            <person name="Ladner J.T."/>
            <person name="Rosenzweig C.N."/>
            <person name="Gibbons H.S."/>
            <person name="Palacios G.F."/>
            <person name="Redden C.L."/>
            <person name="Xu Y."/>
            <person name="Minogue T.D."/>
            <person name="Chain P.S."/>
        </authorList>
    </citation>
    <scope>NUCLEOTIDE SEQUENCE [LARGE SCALE GENOMIC DNA]</scope>
    <source>
        <strain evidence="2 3">GA01-2794</strain>
    </source>
</reference>
<keyword evidence="2" id="KW-0413">Isomerase</keyword>
<dbReference type="KEGG" id="fpz:LA55_1096"/>
<dbReference type="OrthoDB" id="5604538at2"/>
<evidence type="ECO:0000313" key="2">
    <source>
        <dbReference type="EMBL" id="AJI52321.1"/>
    </source>
</evidence>
<feature type="signal peptide" evidence="1">
    <location>
        <begin position="1"/>
        <end position="22"/>
    </location>
</feature>
<dbReference type="RefSeq" id="WP_044526239.1">
    <property type="nucleotide sequence ID" value="NZ_CP009440.1"/>
</dbReference>
<protein>
    <submittedName>
        <fullName evidence="2">Domain amino terminal to FKBP-type peptidyl-prolyl isomerase family protein</fullName>
    </submittedName>
</protein>
<organism evidence="2 3">
    <name type="scientific">Francisella philomiragia</name>
    <dbReference type="NCBI Taxonomy" id="28110"/>
    <lineage>
        <taxon>Bacteria</taxon>
        <taxon>Pseudomonadati</taxon>
        <taxon>Pseudomonadota</taxon>
        <taxon>Gammaproteobacteria</taxon>
        <taxon>Thiotrichales</taxon>
        <taxon>Francisellaceae</taxon>
        <taxon>Francisella</taxon>
    </lineage>
</organism>
<sequence length="145" mass="16349">MKKIIRCLVCILVLGVYSQVFALDNTSKTYTAYSIGDALGKASHKSFSAMNQEIIKKDFILGFDDTILDHKPDINKISNKDSYEVGMIIATQYKSKLKKMVAINKPNCEEFIKGFNDGANSKDQSLTSEDKEILKHFRISKDDDN</sequence>
<keyword evidence="1" id="KW-0732">Signal</keyword>
<dbReference type="GO" id="GO:0016853">
    <property type="term" value="F:isomerase activity"/>
    <property type="evidence" value="ECO:0007669"/>
    <property type="project" value="UniProtKB-KW"/>
</dbReference>